<keyword evidence="6 8" id="KW-0472">Membrane</keyword>
<dbReference type="AlphaFoldDB" id="A0AAE3WAF5"/>
<dbReference type="RefSeq" id="WP_307248237.1">
    <property type="nucleotide sequence ID" value="NZ_JAUSUZ010000001.1"/>
</dbReference>
<organism evidence="10 11">
    <name type="scientific">Catenuloplanes indicus</name>
    <dbReference type="NCBI Taxonomy" id="137267"/>
    <lineage>
        <taxon>Bacteria</taxon>
        <taxon>Bacillati</taxon>
        <taxon>Actinomycetota</taxon>
        <taxon>Actinomycetes</taxon>
        <taxon>Micromonosporales</taxon>
        <taxon>Micromonosporaceae</taxon>
        <taxon>Catenuloplanes</taxon>
    </lineage>
</organism>
<feature type="transmembrane region" description="Helical" evidence="8">
    <location>
        <begin position="368"/>
        <end position="386"/>
    </location>
</feature>
<dbReference type="PRINTS" id="PR01437">
    <property type="entry name" value="NUOXDRDTASE4"/>
</dbReference>
<dbReference type="Pfam" id="PF00361">
    <property type="entry name" value="Proton_antipo_M"/>
    <property type="match status" value="1"/>
</dbReference>
<evidence type="ECO:0000313" key="11">
    <source>
        <dbReference type="Proteomes" id="UP001240236"/>
    </source>
</evidence>
<dbReference type="InterPro" id="IPR001750">
    <property type="entry name" value="ND/Mrp_TM"/>
</dbReference>
<evidence type="ECO:0000256" key="2">
    <source>
        <dbReference type="ARBA" id="ARBA00005346"/>
    </source>
</evidence>
<evidence type="ECO:0000256" key="7">
    <source>
        <dbReference type="RuleBase" id="RU000320"/>
    </source>
</evidence>
<dbReference type="InterPro" id="IPR050586">
    <property type="entry name" value="CPA3_Na-H_Antiporter_D"/>
</dbReference>
<evidence type="ECO:0000313" key="10">
    <source>
        <dbReference type="EMBL" id="MDQ0371452.1"/>
    </source>
</evidence>
<evidence type="ECO:0000259" key="9">
    <source>
        <dbReference type="Pfam" id="PF00361"/>
    </source>
</evidence>
<feature type="transmembrane region" description="Helical" evidence="8">
    <location>
        <begin position="406"/>
        <end position="426"/>
    </location>
</feature>
<protein>
    <submittedName>
        <fullName evidence="10">Multicomponent Na+:H+ antiporter subunit D</fullName>
    </submittedName>
</protein>
<evidence type="ECO:0000256" key="3">
    <source>
        <dbReference type="ARBA" id="ARBA00022475"/>
    </source>
</evidence>
<accession>A0AAE3WAF5</accession>
<evidence type="ECO:0000256" key="1">
    <source>
        <dbReference type="ARBA" id="ARBA00004651"/>
    </source>
</evidence>
<keyword evidence="3" id="KW-1003">Cell membrane</keyword>
<keyword evidence="5 8" id="KW-1133">Transmembrane helix</keyword>
<evidence type="ECO:0000256" key="5">
    <source>
        <dbReference type="ARBA" id="ARBA00022989"/>
    </source>
</evidence>
<feature type="transmembrane region" description="Helical" evidence="8">
    <location>
        <begin position="165"/>
        <end position="186"/>
    </location>
</feature>
<comment type="subcellular location">
    <subcellularLocation>
        <location evidence="1">Cell membrane</location>
        <topology evidence="1">Multi-pass membrane protein</topology>
    </subcellularLocation>
    <subcellularLocation>
        <location evidence="7">Membrane</location>
        <topology evidence="7">Multi-pass membrane protein</topology>
    </subcellularLocation>
</comment>
<dbReference type="PANTHER" id="PTHR42703">
    <property type="entry name" value="NADH DEHYDROGENASE"/>
    <property type="match status" value="1"/>
</dbReference>
<keyword evidence="4 7" id="KW-0812">Transmembrane</keyword>
<dbReference type="GO" id="GO:0008137">
    <property type="term" value="F:NADH dehydrogenase (ubiquinone) activity"/>
    <property type="evidence" value="ECO:0007669"/>
    <property type="project" value="InterPro"/>
</dbReference>
<dbReference type="GO" id="GO:0042773">
    <property type="term" value="P:ATP synthesis coupled electron transport"/>
    <property type="evidence" value="ECO:0007669"/>
    <property type="project" value="InterPro"/>
</dbReference>
<feature type="domain" description="NADH:quinone oxidoreductase/Mrp antiporter transmembrane" evidence="9">
    <location>
        <begin position="129"/>
        <end position="416"/>
    </location>
</feature>
<feature type="transmembrane region" description="Helical" evidence="8">
    <location>
        <begin position="76"/>
        <end position="97"/>
    </location>
</feature>
<evidence type="ECO:0000256" key="4">
    <source>
        <dbReference type="ARBA" id="ARBA00022692"/>
    </source>
</evidence>
<comment type="similarity">
    <text evidence="2">Belongs to the CPA3 antiporters (TC 2.A.63) subunit D family.</text>
</comment>
<reference evidence="10 11" key="1">
    <citation type="submission" date="2023-07" db="EMBL/GenBank/DDBJ databases">
        <title>Sequencing the genomes of 1000 actinobacteria strains.</title>
        <authorList>
            <person name="Klenk H.-P."/>
        </authorList>
    </citation>
    <scope>NUCLEOTIDE SEQUENCE [LARGE SCALE GENOMIC DNA]</scope>
    <source>
        <strain evidence="10 11">DSM 44709</strain>
    </source>
</reference>
<comment type="caution">
    <text evidence="10">The sequence shown here is derived from an EMBL/GenBank/DDBJ whole genome shotgun (WGS) entry which is preliminary data.</text>
</comment>
<dbReference type="Proteomes" id="UP001240236">
    <property type="component" value="Unassembled WGS sequence"/>
</dbReference>
<feature type="transmembrane region" description="Helical" evidence="8">
    <location>
        <begin position="34"/>
        <end position="64"/>
    </location>
</feature>
<dbReference type="PANTHER" id="PTHR42703:SF1">
    <property type="entry name" value="NA(+)_H(+) ANTIPORTER SUBUNIT D1"/>
    <property type="match status" value="1"/>
</dbReference>
<feature type="transmembrane region" description="Helical" evidence="8">
    <location>
        <begin position="206"/>
        <end position="228"/>
    </location>
</feature>
<feature type="transmembrane region" description="Helical" evidence="8">
    <location>
        <begin position="271"/>
        <end position="292"/>
    </location>
</feature>
<feature type="transmembrane region" description="Helical" evidence="8">
    <location>
        <begin position="6"/>
        <end position="22"/>
    </location>
</feature>
<feature type="transmembrane region" description="Helical" evidence="8">
    <location>
        <begin position="133"/>
        <end position="153"/>
    </location>
</feature>
<gene>
    <name evidence="10" type="ORF">J2S42_008121</name>
</gene>
<evidence type="ECO:0000256" key="8">
    <source>
        <dbReference type="SAM" id="Phobius"/>
    </source>
</evidence>
<proteinExistence type="inferred from homology"/>
<dbReference type="NCBIfam" id="NF009308">
    <property type="entry name" value="PRK12665.1"/>
    <property type="match status" value="1"/>
</dbReference>
<dbReference type="InterPro" id="IPR003918">
    <property type="entry name" value="NADH_UbQ_OxRdtase"/>
</dbReference>
<feature type="transmembrane region" description="Helical" evidence="8">
    <location>
        <begin position="299"/>
        <end position="321"/>
    </location>
</feature>
<feature type="transmembrane region" description="Helical" evidence="8">
    <location>
        <begin position="327"/>
        <end position="347"/>
    </location>
</feature>
<dbReference type="EMBL" id="JAUSUZ010000001">
    <property type="protein sequence ID" value="MDQ0371452.1"/>
    <property type="molecule type" value="Genomic_DNA"/>
</dbReference>
<dbReference type="GO" id="GO:0005886">
    <property type="term" value="C:plasma membrane"/>
    <property type="evidence" value="ECO:0007669"/>
    <property type="project" value="UniProtKB-SubCell"/>
</dbReference>
<sequence>MTFLVPLPVVVPLLGAAVTLLLTRRPRAQRTVSLTALSTTLIVSLALLVLATQDGALAVAVGGWGPLGIVLVADQLAALMLVVSSAVTLCVLIYSIGQGMVDGVEDTPLSVYHPTYLILTAGVTNAFLSGDLFNLYVGFEILLVASYVLLTLGSTENRIRAGTTYVVVSLLSSLIFLTALGLVYAATGTLNMAQLVTRLDALPDNLRLVLQGMLLLAFGIKAAVFPLSSWLPDSYPTAPAPVTAVFAGLLTKVGVYAIIRTETLLFPEGRVADLLLVVALLTMVVGILGAVAQSDIKRLLSFTLISHIGYLLLGIGLATPAGLSASIFYTAHHIVVQTTLFLVAGLIEMRGGSTALDRLGGLARLSPILGLLFLVPALNLAGIPPFSGFLGKVGLFQAAAGVGGWLAWALVAGGAITSLLTLYAVARVWNLAFWRNPNPAMPGVAPDEVNPVDRVPAVTLSVTGRSVPVSAGDERGAYAAGRTVAPRSSAVPLDDRDAADESAVRLPGMMVGPTIALVALGTALTVAAGPLFSIAATSAADLIGRDAYVRTVADLPEVGE</sequence>
<keyword evidence="11" id="KW-1185">Reference proteome</keyword>
<feature type="transmembrane region" description="Helical" evidence="8">
    <location>
        <begin position="240"/>
        <end position="259"/>
    </location>
</feature>
<name>A0AAE3WAF5_9ACTN</name>
<evidence type="ECO:0000256" key="6">
    <source>
        <dbReference type="ARBA" id="ARBA00023136"/>
    </source>
</evidence>
<feature type="transmembrane region" description="Helical" evidence="8">
    <location>
        <begin position="515"/>
        <end position="536"/>
    </location>
</feature>